<keyword evidence="3" id="KW-1185">Reference proteome</keyword>
<feature type="region of interest" description="Disordered" evidence="1">
    <location>
        <begin position="1"/>
        <end position="25"/>
    </location>
</feature>
<proteinExistence type="predicted"/>
<evidence type="ECO:0000313" key="3">
    <source>
        <dbReference type="Proteomes" id="UP001056012"/>
    </source>
</evidence>
<feature type="region of interest" description="Disordered" evidence="1">
    <location>
        <begin position="75"/>
        <end position="95"/>
    </location>
</feature>
<gene>
    <name evidence="2" type="ORF">yc1106_09215</name>
</gene>
<reference evidence="2" key="1">
    <citation type="submission" date="2021-12" db="EMBL/GenBank/DDBJ databases">
        <title>Curvularia clavata genome.</title>
        <authorList>
            <person name="Cao Y."/>
        </authorList>
    </citation>
    <scope>NUCLEOTIDE SEQUENCE</scope>
    <source>
        <strain evidence="2">Yc1106</strain>
    </source>
</reference>
<accession>A0A9Q8ZEP8</accession>
<dbReference type="OrthoDB" id="5406216at2759"/>
<evidence type="ECO:0000313" key="2">
    <source>
        <dbReference type="EMBL" id="USP81941.1"/>
    </source>
</evidence>
<dbReference type="EMBL" id="CP089280">
    <property type="protein sequence ID" value="USP81941.1"/>
    <property type="molecule type" value="Genomic_DNA"/>
</dbReference>
<name>A0A9Q8ZEP8_CURCL</name>
<protein>
    <submittedName>
        <fullName evidence="2">Uncharacterized protein</fullName>
    </submittedName>
</protein>
<feature type="compositionally biased region" description="Polar residues" evidence="1">
    <location>
        <begin position="84"/>
        <end position="95"/>
    </location>
</feature>
<sequence length="196" mass="19954">MPDKEENALAEGATPVSSPTLNPPVVTSTTNLYGVEPRQVAPAVIDILSAAMATSVVPAPVLPPAAVVNPVANPAPAPAPAATSPDSSKKSLSTTDAHVKSVTTSFHNEPFVTVQWAETFIGGTYSTWLPHTVSLDFKPERSVPPAPGRGEIGMGTLTGETGQTQTVVIQGAAPTYDPGWVRGIAAVVGIGIAGVV</sequence>
<organism evidence="2 3">
    <name type="scientific">Curvularia clavata</name>
    <dbReference type="NCBI Taxonomy" id="95742"/>
    <lineage>
        <taxon>Eukaryota</taxon>
        <taxon>Fungi</taxon>
        <taxon>Dikarya</taxon>
        <taxon>Ascomycota</taxon>
        <taxon>Pezizomycotina</taxon>
        <taxon>Dothideomycetes</taxon>
        <taxon>Pleosporomycetidae</taxon>
        <taxon>Pleosporales</taxon>
        <taxon>Pleosporineae</taxon>
        <taxon>Pleosporaceae</taxon>
        <taxon>Curvularia</taxon>
    </lineage>
</organism>
<evidence type="ECO:0000256" key="1">
    <source>
        <dbReference type="SAM" id="MobiDB-lite"/>
    </source>
</evidence>
<dbReference type="Proteomes" id="UP001056012">
    <property type="component" value="Chromosome 7"/>
</dbReference>
<feature type="compositionally biased region" description="Polar residues" evidence="1">
    <location>
        <begin position="15"/>
        <end position="25"/>
    </location>
</feature>
<dbReference type="AlphaFoldDB" id="A0A9Q8ZEP8"/>
<dbReference type="VEuPathDB" id="FungiDB:yc1106_09215"/>